<dbReference type="Pfam" id="PF00395">
    <property type="entry name" value="SLH"/>
    <property type="match status" value="3"/>
</dbReference>
<dbReference type="Proteomes" id="UP000252731">
    <property type="component" value="Unassembled WGS sequence"/>
</dbReference>
<dbReference type="SMART" id="SM00635">
    <property type="entry name" value="BID_2"/>
    <property type="match status" value="1"/>
</dbReference>
<evidence type="ECO:0000256" key="1">
    <source>
        <dbReference type="ARBA" id="ARBA00022729"/>
    </source>
</evidence>
<dbReference type="InterPro" id="IPR003343">
    <property type="entry name" value="Big_2"/>
</dbReference>
<proteinExistence type="predicted"/>
<feature type="domain" description="SLH" evidence="3">
    <location>
        <begin position="30"/>
        <end position="90"/>
    </location>
</feature>
<dbReference type="AlphaFoldDB" id="A0A366JXW7"/>
<dbReference type="InterPro" id="IPR051465">
    <property type="entry name" value="Cell_Envelope_Struct_Comp"/>
</dbReference>
<dbReference type="InterPro" id="IPR008964">
    <property type="entry name" value="Invasin/intimin_cell_adhesion"/>
</dbReference>
<dbReference type="Pfam" id="PF02368">
    <property type="entry name" value="Big_2"/>
    <property type="match status" value="1"/>
</dbReference>
<sequence length="696" mass="76502">MTYRPKIRKKLLSAALSVALVSGSFAPAAGFAKSIHFSDVDTGSQYVDALYEGGIIEGRPDGTFDPGGHVTRAEAAKMIVNIIKLDAESAPKTPFKDVKDNVWYTKYINALYSEGLIKGVSSTEFAPNDKLTRAQFAKLVVDAYSLKIDPKASVPFTDLKKGAWYENYVKTLYKNKLINGTTLTTFSPDNNVRRVDFAKLLTETDWAVGDTLEKPSRIIEMSRVINKDNTLTFHGKVTGIKTVKITLSNTTKPEQEKIVLEAPALNGEFTLTTDELAPGKYKIFFLDDKGKVQLEDSVDIVELVAEVKEVQADIREDNSVVVTGKTVNADAVKISLNQNAKTEAKLNQDGTYTLTFQPLQPGEHTFSVIAYRKGKASRAVSKTVIIEALPPKIEDIKAVDEDTISVTFDDGSTAEIDLEMVLNHGENEITFTYKDFSYTAVVSYDALTPAIQNAVAAIAALPEKVSIEDKEDVEHARALVNKVFSIKEDAEIQGLAKLKSAESRMDYLINGRIILNNSGYILKTGETVKLSATITPEQPTEIPVTWTSSNLSIATVANDGTVTAVGEGTAQITVQTEDGKKAMSVITVSDKPILQFNTYANVTINNEIKGISTSFYNKYNKTVTVEKVEVFEDTSLRSRFTKTDFESEGIETQIQPNGSFGISISFRLGLWTTSDNYVKYTISEGGEMFEYISKLK</sequence>
<dbReference type="RefSeq" id="WP_113882172.1">
    <property type="nucleotide sequence ID" value="NZ_QNSF01000004.1"/>
</dbReference>
<dbReference type="Gene3D" id="2.60.40.1080">
    <property type="match status" value="1"/>
</dbReference>
<comment type="caution">
    <text evidence="4">The sequence shown here is derived from an EMBL/GenBank/DDBJ whole genome shotgun (WGS) entry which is preliminary data.</text>
</comment>
<keyword evidence="5" id="KW-1185">Reference proteome</keyword>
<evidence type="ECO:0000313" key="4">
    <source>
        <dbReference type="EMBL" id="RBP94376.1"/>
    </source>
</evidence>
<organism evidence="4 5">
    <name type="scientific">Cytobacillus firmus</name>
    <name type="common">Bacillus firmus</name>
    <dbReference type="NCBI Taxonomy" id="1399"/>
    <lineage>
        <taxon>Bacteria</taxon>
        <taxon>Bacillati</taxon>
        <taxon>Bacillota</taxon>
        <taxon>Bacilli</taxon>
        <taxon>Bacillales</taxon>
        <taxon>Bacillaceae</taxon>
        <taxon>Cytobacillus</taxon>
    </lineage>
</organism>
<gene>
    <name evidence="4" type="ORF">DFO70_10415</name>
</gene>
<name>A0A366JXW7_CYTFI</name>
<evidence type="ECO:0000256" key="2">
    <source>
        <dbReference type="SAM" id="SignalP"/>
    </source>
</evidence>
<dbReference type="SUPFAM" id="SSF49373">
    <property type="entry name" value="Invasin/intimin cell-adhesion fragments"/>
    <property type="match status" value="1"/>
</dbReference>
<dbReference type="PROSITE" id="PS51272">
    <property type="entry name" value="SLH"/>
    <property type="match status" value="3"/>
</dbReference>
<dbReference type="PANTHER" id="PTHR43308">
    <property type="entry name" value="OUTER MEMBRANE PROTEIN ALPHA-RELATED"/>
    <property type="match status" value="1"/>
</dbReference>
<feature type="domain" description="SLH" evidence="3">
    <location>
        <begin position="155"/>
        <end position="215"/>
    </location>
</feature>
<dbReference type="OrthoDB" id="2440872at2"/>
<keyword evidence="1 2" id="KW-0732">Signal</keyword>
<dbReference type="InterPro" id="IPR013783">
    <property type="entry name" value="Ig-like_fold"/>
</dbReference>
<feature type="signal peptide" evidence="2">
    <location>
        <begin position="1"/>
        <end position="28"/>
    </location>
</feature>
<feature type="chain" id="PRO_5016595692" evidence="2">
    <location>
        <begin position="29"/>
        <end position="696"/>
    </location>
</feature>
<dbReference type="Gene3D" id="2.60.40.10">
    <property type="entry name" value="Immunoglobulins"/>
    <property type="match status" value="1"/>
</dbReference>
<reference evidence="4 5" key="1">
    <citation type="submission" date="2018-06" db="EMBL/GenBank/DDBJ databases">
        <title>Freshwater and sediment microbial communities from various areas in North America, analyzing microbe dynamics in response to fracking.</title>
        <authorList>
            <person name="Lamendella R."/>
        </authorList>
    </citation>
    <scope>NUCLEOTIDE SEQUENCE [LARGE SCALE GENOMIC DNA]</scope>
    <source>
        <strain evidence="4 5">14_TX</strain>
    </source>
</reference>
<evidence type="ECO:0000259" key="3">
    <source>
        <dbReference type="PROSITE" id="PS51272"/>
    </source>
</evidence>
<protein>
    <submittedName>
        <fullName evidence="4">S-layer family protein</fullName>
    </submittedName>
</protein>
<evidence type="ECO:0000313" key="5">
    <source>
        <dbReference type="Proteomes" id="UP000252731"/>
    </source>
</evidence>
<feature type="domain" description="SLH" evidence="3">
    <location>
        <begin position="91"/>
        <end position="154"/>
    </location>
</feature>
<accession>A0A366JXW7</accession>
<dbReference type="InterPro" id="IPR001119">
    <property type="entry name" value="SLH_dom"/>
</dbReference>
<dbReference type="PANTHER" id="PTHR43308:SF5">
    <property type="entry name" value="S-LAYER PROTEIN _ PEPTIDOGLYCAN ENDO-BETA-N-ACETYLGLUCOSAMINIDASE"/>
    <property type="match status" value="1"/>
</dbReference>
<dbReference type="EMBL" id="QNSF01000004">
    <property type="protein sequence ID" value="RBP94376.1"/>
    <property type="molecule type" value="Genomic_DNA"/>
</dbReference>